<dbReference type="AlphaFoldDB" id="A0A9P9D318"/>
<reference evidence="2" key="1">
    <citation type="journal article" date="2021" name="Nat. Commun.">
        <title>Genetic determinants of endophytism in the Arabidopsis root mycobiome.</title>
        <authorList>
            <person name="Mesny F."/>
            <person name="Miyauchi S."/>
            <person name="Thiergart T."/>
            <person name="Pickel B."/>
            <person name="Atanasova L."/>
            <person name="Karlsson M."/>
            <person name="Huettel B."/>
            <person name="Barry K.W."/>
            <person name="Haridas S."/>
            <person name="Chen C."/>
            <person name="Bauer D."/>
            <person name="Andreopoulos W."/>
            <person name="Pangilinan J."/>
            <person name="LaButti K."/>
            <person name="Riley R."/>
            <person name="Lipzen A."/>
            <person name="Clum A."/>
            <person name="Drula E."/>
            <person name="Henrissat B."/>
            <person name="Kohler A."/>
            <person name="Grigoriev I.V."/>
            <person name="Martin F.M."/>
            <person name="Hacquard S."/>
        </authorList>
    </citation>
    <scope>NUCLEOTIDE SEQUENCE</scope>
    <source>
        <strain evidence="2">MPI-CAGE-CH-0243</strain>
    </source>
</reference>
<dbReference type="Gene3D" id="3.40.33.10">
    <property type="entry name" value="CAP"/>
    <property type="match status" value="1"/>
</dbReference>
<dbReference type="OrthoDB" id="337038at2759"/>
<dbReference type="SMART" id="SM00198">
    <property type="entry name" value="SCP"/>
    <property type="match status" value="1"/>
</dbReference>
<dbReference type="PRINTS" id="PR00837">
    <property type="entry name" value="V5TPXLIKE"/>
</dbReference>
<dbReference type="SUPFAM" id="SSF55797">
    <property type="entry name" value="PR-1-like"/>
    <property type="match status" value="1"/>
</dbReference>
<dbReference type="GO" id="GO:0005576">
    <property type="term" value="C:extracellular region"/>
    <property type="evidence" value="ECO:0007669"/>
    <property type="project" value="InterPro"/>
</dbReference>
<dbReference type="EMBL" id="JAGMWT010000021">
    <property type="protein sequence ID" value="KAH7112560.1"/>
    <property type="molecule type" value="Genomic_DNA"/>
</dbReference>
<dbReference type="PRINTS" id="PR00838">
    <property type="entry name" value="V5ALLERGEN"/>
</dbReference>
<protein>
    <submittedName>
        <fullName evidence="2">CAP domain-containing protein</fullName>
    </submittedName>
</protein>
<dbReference type="Pfam" id="PF00188">
    <property type="entry name" value="CAP"/>
    <property type="match status" value="1"/>
</dbReference>
<dbReference type="Proteomes" id="UP000700596">
    <property type="component" value="Unassembled WGS sequence"/>
</dbReference>
<dbReference type="InterPro" id="IPR002413">
    <property type="entry name" value="V5_allergen-like"/>
</dbReference>
<dbReference type="InterPro" id="IPR014044">
    <property type="entry name" value="CAP_dom"/>
</dbReference>
<dbReference type="InterPro" id="IPR001283">
    <property type="entry name" value="CRISP-related"/>
</dbReference>
<dbReference type="PROSITE" id="PS01009">
    <property type="entry name" value="CRISP_1"/>
    <property type="match status" value="1"/>
</dbReference>
<comment type="caution">
    <text evidence="2">The sequence shown here is derived from an EMBL/GenBank/DDBJ whole genome shotgun (WGS) entry which is preliminary data.</text>
</comment>
<sequence>MHIPAIAQVLVPLTAPYIIAAPGINDGNFQRAALNTHNADRAKHGVPGVTWDNTLAQFAQNWANNCEFKHSGGKYGENLYGSWTNGAVDFNKQTQSAIHDGWYNEISKYDFNNPGFKSGTGHFTQVVWKNTKRIGCAWNTKACKSNGSNFYKLVCEYDPPGNVVGGNNFKDNVPRPIRAADIETAEGEPIQGSTEEMEQTEGQIVLEL</sequence>
<evidence type="ECO:0000313" key="2">
    <source>
        <dbReference type="EMBL" id="KAH7112560.1"/>
    </source>
</evidence>
<evidence type="ECO:0000259" key="1">
    <source>
        <dbReference type="SMART" id="SM00198"/>
    </source>
</evidence>
<name>A0A9P9D318_9PLEO</name>
<proteinExistence type="predicted"/>
<dbReference type="InterPro" id="IPR035940">
    <property type="entry name" value="CAP_sf"/>
</dbReference>
<accession>A0A9P9D318</accession>
<keyword evidence="3" id="KW-1185">Reference proteome</keyword>
<feature type="domain" description="SCP" evidence="1">
    <location>
        <begin position="28"/>
        <end position="165"/>
    </location>
</feature>
<gene>
    <name evidence="2" type="ORF">B0J11DRAFT_186525</name>
</gene>
<organism evidence="2 3">
    <name type="scientific">Dendryphion nanum</name>
    <dbReference type="NCBI Taxonomy" id="256645"/>
    <lineage>
        <taxon>Eukaryota</taxon>
        <taxon>Fungi</taxon>
        <taxon>Dikarya</taxon>
        <taxon>Ascomycota</taxon>
        <taxon>Pezizomycotina</taxon>
        <taxon>Dothideomycetes</taxon>
        <taxon>Pleosporomycetidae</taxon>
        <taxon>Pleosporales</taxon>
        <taxon>Torulaceae</taxon>
        <taxon>Dendryphion</taxon>
    </lineage>
</organism>
<evidence type="ECO:0000313" key="3">
    <source>
        <dbReference type="Proteomes" id="UP000700596"/>
    </source>
</evidence>
<dbReference type="InterPro" id="IPR018244">
    <property type="entry name" value="Allrgn_V5/Tpx1_CS"/>
</dbReference>
<dbReference type="PANTHER" id="PTHR10334">
    <property type="entry name" value="CYSTEINE-RICH SECRETORY PROTEIN-RELATED"/>
    <property type="match status" value="1"/>
</dbReference>
<dbReference type="FunFam" id="3.40.33.10:FF:000010">
    <property type="entry name" value="Predicted protein"/>
    <property type="match status" value="1"/>
</dbReference>